<dbReference type="InterPro" id="IPR035986">
    <property type="entry name" value="PKD_dom_sf"/>
</dbReference>
<evidence type="ECO:0000256" key="1">
    <source>
        <dbReference type="ARBA" id="ARBA00022617"/>
    </source>
</evidence>
<dbReference type="RefSeq" id="WP_272422639.1">
    <property type="nucleotide sequence ID" value="NZ_JAGTJJ010000009.1"/>
</dbReference>
<dbReference type="InterPro" id="IPR011048">
    <property type="entry name" value="Haem_d1_sf"/>
</dbReference>
<evidence type="ECO:0000259" key="9">
    <source>
        <dbReference type="PROSITE" id="PS51007"/>
    </source>
</evidence>
<dbReference type="InterPro" id="IPR009056">
    <property type="entry name" value="Cyt_c-like_dom"/>
</dbReference>
<evidence type="ECO:0000259" key="8">
    <source>
        <dbReference type="PROSITE" id="PS50093"/>
    </source>
</evidence>
<dbReference type="PANTHER" id="PTHR30600:SF10">
    <property type="entry name" value="BLL6722 PROTEIN"/>
    <property type="match status" value="1"/>
</dbReference>
<keyword evidence="3 7" id="KW-0732">Signal</keyword>
<dbReference type="AlphaFoldDB" id="A0A9X3X7I1"/>
<evidence type="ECO:0000256" key="3">
    <source>
        <dbReference type="ARBA" id="ARBA00022729"/>
    </source>
</evidence>
<evidence type="ECO:0000256" key="5">
    <source>
        <dbReference type="ARBA" id="ARBA00023004"/>
    </source>
</evidence>
<evidence type="ECO:0000313" key="11">
    <source>
        <dbReference type="Proteomes" id="UP001151081"/>
    </source>
</evidence>
<comment type="caution">
    <text evidence="10">The sequence shown here is derived from an EMBL/GenBank/DDBJ whole genome shotgun (WGS) entry which is preliminary data.</text>
</comment>
<protein>
    <submittedName>
        <fullName evidence="10">Uncharacterized protein</fullName>
    </submittedName>
</protein>
<dbReference type="PROSITE" id="PS50093">
    <property type="entry name" value="PKD"/>
    <property type="match status" value="1"/>
</dbReference>
<feature type="domain" description="PKD" evidence="8">
    <location>
        <begin position="38"/>
        <end position="104"/>
    </location>
</feature>
<accession>A0A9X3X7I1</accession>
<dbReference type="SUPFAM" id="SSF49299">
    <property type="entry name" value="PKD domain"/>
    <property type="match status" value="1"/>
</dbReference>
<dbReference type="SUPFAM" id="SSF46626">
    <property type="entry name" value="Cytochrome c"/>
    <property type="match status" value="2"/>
</dbReference>
<feature type="domain" description="Cytochrome c" evidence="9">
    <location>
        <begin position="485"/>
        <end position="612"/>
    </location>
</feature>
<dbReference type="Gene3D" id="2.130.10.10">
    <property type="entry name" value="YVTN repeat-like/Quinoprotein amine dehydrogenase"/>
    <property type="match status" value="2"/>
</dbReference>
<keyword evidence="2 6" id="KW-0479">Metal-binding</keyword>
<reference evidence="10 11" key="1">
    <citation type="submission" date="2021-04" db="EMBL/GenBank/DDBJ databases">
        <title>Genome analysis of Polyangium sp.</title>
        <authorList>
            <person name="Li Y."/>
            <person name="Wang J."/>
        </authorList>
    </citation>
    <scope>NUCLEOTIDE SEQUENCE [LARGE SCALE GENOMIC DNA]</scope>
    <source>
        <strain evidence="10 11">SDU14</strain>
    </source>
</reference>
<dbReference type="GO" id="GO:0020037">
    <property type="term" value="F:heme binding"/>
    <property type="evidence" value="ECO:0007669"/>
    <property type="project" value="InterPro"/>
</dbReference>
<gene>
    <name evidence="10" type="ORF">KEG57_19805</name>
</gene>
<feature type="signal peptide" evidence="7">
    <location>
        <begin position="1"/>
        <end position="22"/>
    </location>
</feature>
<evidence type="ECO:0000256" key="4">
    <source>
        <dbReference type="ARBA" id="ARBA00023002"/>
    </source>
</evidence>
<feature type="domain" description="Cytochrome c" evidence="9">
    <location>
        <begin position="628"/>
        <end position="745"/>
    </location>
</feature>
<dbReference type="PROSITE" id="PS51257">
    <property type="entry name" value="PROKAR_LIPOPROTEIN"/>
    <property type="match status" value="1"/>
</dbReference>
<keyword evidence="1 6" id="KW-0349">Heme</keyword>
<dbReference type="InterPro" id="IPR051395">
    <property type="entry name" value="Cytochrome_c_Peroxidase/MauG"/>
</dbReference>
<dbReference type="InterPro" id="IPR015943">
    <property type="entry name" value="WD40/YVTN_repeat-like_dom_sf"/>
</dbReference>
<name>A0A9X3X7I1_9BACT</name>
<keyword evidence="11" id="KW-1185">Reference proteome</keyword>
<dbReference type="EMBL" id="JAGTJJ010000009">
    <property type="protein sequence ID" value="MDC3982771.1"/>
    <property type="molecule type" value="Genomic_DNA"/>
</dbReference>
<keyword evidence="5 6" id="KW-0408">Iron</keyword>
<dbReference type="GO" id="GO:0046872">
    <property type="term" value="F:metal ion binding"/>
    <property type="evidence" value="ECO:0007669"/>
    <property type="project" value="UniProtKB-KW"/>
</dbReference>
<dbReference type="Proteomes" id="UP001151081">
    <property type="component" value="Unassembled WGS sequence"/>
</dbReference>
<dbReference type="GO" id="GO:0004130">
    <property type="term" value="F:cytochrome-c peroxidase activity"/>
    <property type="evidence" value="ECO:0007669"/>
    <property type="project" value="TreeGrafter"/>
</dbReference>
<evidence type="ECO:0000256" key="6">
    <source>
        <dbReference type="PROSITE-ProRule" id="PRU00433"/>
    </source>
</evidence>
<evidence type="ECO:0000313" key="10">
    <source>
        <dbReference type="EMBL" id="MDC3982771.1"/>
    </source>
</evidence>
<feature type="chain" id="PRO_5040919617" evidence="7">
    <location>
        <begin position="23"/>
        <end position="749"/>
    </location>
</feature>
<organism evidence="10 11">
    <name type="scientific">Polyangium jinanense</name>
    <dbReference type="NCBI Taxonomy" id="2829994"/>
    <lineage>
        <taxon>Bacteria</taxon>
        <taxon>Pseudomonadati</taxon>
        <taxon>Myxococcota</taxon>
        <taxon>Polyangia</taxon>
        <taxon>Polyangiales</taxon>
        <taxon>Polyangiaceae</taxon>
        <taxon>Polyangium</taxon>
    </lineage>
</organism>
<dbReference type="Gene3D" id="1.10.760.10">
    <property type="entry name" value="Cytochrome c-like domain"/>
    <property type="match status" value="2"/>
</dbReference>
<keyword evidence="4" id="KW-0560">Oxidoreductase</keyword>
<dbReference type="SUPFAM" id="SSF51004">
    <property type="entry name" value="C-terminal (heme d1) domain of cytochrome cd1-nitrite reductase"/>
    <property type="match status" value="1"/>
</dbReference>
<proteinExistence type="predicted"/>
<evidence type="ECO:0000256" key="2">
    <source>
        <dbReference type="ARBA" id="ARBA00022723"/>
    </source>
</evidence>
<dbReference type="GO" id="GO:0009055">
    <property type="term" value="F:electron transfer activity"/>
    <property type="evidence" value="ECO:0007669"/>
    <property type="project" value="InterPro"/>
</dbReference>
<dbReference type="PANTHER" id="PTHR30600">
    <property type="entry name" value="CYTOCHROME C PEROXIDASE-RELATED"/>
    <property type="match status" value="1"/>
</dbReference>
<sequence>MRTTRARAAVPLGIALVGAALASCGDEGSQKPPSPEPFALSPIEGPAVAYVGDNTCFSLTVTGGPTAEVAWNLGDGTAIPPATLFTKVCHVYTQPGRRLLGATAIYAGQKLVVTRGVAVVPKPMAIRPNTSSTIVHDTKHSHLWVANTDHDHVARLDKELPASAPQPLVHCDAPRTLAISGATLAAACQGDGTVVFFDLDKQETSGKVEFGPGSAPFGVVADPRSEGTFFVTLSGTGELAAVRAEGNQILSRVSVFPDVRGVAAIADGTVLVTRWRATADGANVAVIDATNPAALAVGEPLLLPPDVGLDSDTNNSGVPSFLNQVVPSPDGGRAIVPSLRANTVTGLYRTGKPLSFETTARAILTEIELGGPTEKPFERKAGRYAFDDLDFASAAVFSPEGDVIYVAIQGAERVEVRDAVSFDVAGSIDDVGHAPDGLALSEDGKTLWVHASLSREVRVYDVSDLSSPPVPLGQVATATVEPLSDEVLRGKRIFYSSRDPRMSRTSYMSCASCHLDGEGDHLVWDFTQRGEGLRNTIPLAGRAGTAHGPLHWSANFDEVQDFEHDIRGPMGGAGFLPDDVFHSGMIDQTLGAPKEGLSSELDALATYVASLGSFGKSPYRSNDPAALASRQKGKDIFFSAEAGCSTCHAPPHFTDSALKADKNYVLHDVGTLGPGSGSRLGSPLPGLDTPTLRGLWKSAPYLHDGSAPTLRAVLRDRNATDQHGKTSHLDDAGLDDLERYLLTIDDDEP</sequence>
<dbReference type="Pfam" id="PF21419">
    <property type="entry name" value="RoxA-like_Cyt-c"/>
    <property type="match status" value="1"/>
</dbReference>
<dbReference type="PROSITE" id="PS51007">
    <property type="entry name" value="CYTC"/>
    <property type="match status" value="2"/>
</dbReference>
<dbReference type="InterPro" id="IPR000601">
    <property type="entry name" value="PKD_dom"/>
</dbReference>
<dbReference type="InterPro" id="IPR036909">
    <property type="entry name" value="Cyt_c-like_dom_sf"/>
</dbReference>
<evidence type="ECO:0000256" key="7">
    <source>
        <dbReference type="SAM" id="SignalP"/>
    </source>
</evidence>